<evidence type="ECO:0000256" key="2">
    <source>
        <dbReference type="ARBA" id="ARBA00023136"/>
    </source>
</evidence>
<dbReference type="Gene3D" id="3.30.1330.60">
    <property type="entry name" value="OmpA-like domain"/>
    <property type="match status" value="1"/>
</dbReference>
<dbReference type="OrthoDB" id="719419at2"/>
<evidence type="ECO:0000256" key="4">
    <source>
        <dbReference type="PROSITE-ProRule" id="PRU00473"/>
    </source>
</evidence>
<dbReference type="GO" id="GO:0009279">
    <property type="term" value="C:cell outer membrane"/>
    <property type="evidence" value="ECO:0007669"/>
    <property type="project" value="UniProtKB-SubCell"/>
</dbReference>
<dbReference type="Proteomes" id="UP000249248">
    <property type="component" value="Unassembled WGS sequence"/>
</dbReference>
<dbReference type="SUPFAM" id="SSF82171">
    <property type="entry name" value="DPP6 N-terminal domain-like"/>
    <property type="match status" value="1"/>
</dbReference>
<keyword evidence="3" id="KW-0998">Cell outer membrane</keyword>
<protein>
    <recommendedName>
        <fullName evidence="6">OmpA-like domain-containing protein</fullName>
    </recommendedName>
</protein>
<dbReference type="InterPro" id="IPR006665">
    <property type="entry name" value="OmpA-like"/>
</dbReference>
<dbReference type="Gene3D" id="1.25.40.10">
    <property type="entry name" value="Tetratricopeptide repeat domain"/>
    <property type="match status" value="1"/>
</dbReference>
<accession>A0A2W1NQU3</accession>
<evidence type="ECO:0000256" key="1">
    <source>
        <dbReference type="ARBA" id="ARBA00004442"/>
    </source>
</evidence>
<feature type="chain" id="PRO_5016170191" description="OmpA-like domain-containing protein" evidence="5">
    <location>
        <begin position="25"/>
        <end position="1047"/>
    </location>
</feature>
<evidence type="ECO:0000256" key="5">
    <source>
        <dbReference type="SAM" id="SignalP"/>
    </source>
</evidence>
<dbReference type="Gene3D" id="2.120.10.30">
    <property type="entry name" value="TolB, C-terminal domain"/>
    <property type="match status" value="1"/>
</dbReference>
<evidence type="ECO:0000313" key="7">
    <source>
        <dbReference type="EMBL" id="PZE18022.1"/>
    </source>
</evidence>
<proteinExistence type="predicted"/>
<dbReference type="InterPro" id="IPR036737">
    <property type="entry name" value="OmpA-like_sf"/>
</dbReference>
<dbReference type="PRINTS" id="PR01021">
    <property type="entry name" value="OMPADOMAIN"/>
</dbReference>
<keyword evidence="2 4" id="KW-0472">Membrane</keyword>
<reference evidence="7 8" key="1">
    <citation type="submission" date="2018-06" db="EMBL/GenBank/DDBJ databases">
        <title>The draft genome sequence of Crocinitomix sp. SM1701.</title>
        <authorList>
            <person name="Zhang X."/>
        </authorList>
    </citation>
    <scope>NUCLEOTIDE SEQUENCE [LARGE SCALE GENOMIC DNA]</scope>
    <source>
        <strain evidence="7 8">SM1701</strain>
    </source>
</reference>
<dbReference type="InterPro" id="IPR011659">
    <property type="entry name" value="WD40"/>
</dbReference>
<dbReference type="Pfam" id="PF07676">
    <property type="entry name" value="PD40"/>
    <property type="match status" value="1"/>
</dbReference>
<dbReference type="RefSeq" id="WP_111062174.1">
    <property type="nucleotide sequence ID" value="NZ_JBHUCU010000002.1"/>
</dbReference>
<dbReference type="SUPFAM" id="SSF103088">
    <property type="entry name" value="OmpA-like"/>
    <property type="match status" value="1"/>
</dbReference>
<keyword evidence="8" id="KW-1185">Reference proteome</keyword>
<dbReference type="SUPFAM" id="SSF48452">
    <property type="entry name" value="TPR-like"/>
    <property type="match status" value="1"/>
</dbReference>
<comment type="caution">
    <text evidence="7">The sequence shown here is derived from an EMBL/GenBank/DDBJ whole genome shotgun (WGS) entry which is preliminary data.</text>
</comment>
<evidence type="ECO:0000259" key="6">
    <source>
        <dbReference type="PROSITE" id="PS51123"/>
    </source>
</evidence>
<organism evidence="7 8">
    <name type="scientific">Putridiphycobacter roseus</name>
    <dbReference type="NCBI Taxonomy" id="2219161"/>
    <lineage>
        <taxon>Bacteria</taxon>
        <taxon>Pseudomonadati</taxon>
        <taxon>Bacteroidota</taxon>
        <taxon>Flavobacteriia</taxon>
        <taxon>Flavobacteriales</taxon>
        <taxon>Crocinitomicaceae</taxon>
        <taxon>Putridiphycobacter</taxon>
    </lineage>
</organism>
<dbReference type="AlphaFoldDB" id="A0A2W1NQU3"/>
<dbReference type="EMBL" id="QKSB01000002">
    <property type="protein sequence ID" value="PZE18022.1"/>
    <property type="molecule type" value="Genomic_DNA"/>
</dbReference>
<dbReference type="InterPro" id="IPR050330">
    <property type="entry name" value="Bact_OuterMem_StrucFunc"/>
</dbReference>
<feature type="domain" description="OmpA-like" evidence="6">
    <location>
        <begin position="916"/>
        <end position="1039"/>
    </location>
</feature>
<dbReference type="CDD" id="cd07185">
    <property type="entry name" value="OmpA_C-like"/>
    <property type="match status" value="1"/>
</dbReference>
<dbReference type="PANTHER" id="PTHR30329:SF21">
    <property type="entry name" value="LIPOPROTEIN YIAD-RELATED"/>
    <property type="match status" value="1"/>
</dbReference>
<dbReference type="Pfam" id="PF00691">
    <property type="entry name" value="OmpA"/>
    <property type="match status" value="1"/>
</dbReference>
<evidence type="ECO:0000313" key="8">
    <source>
        <dbReference type="Proteomes" id="UP000249248"/>
    </source>
</evidence>
<name>A0A2W1NQU3_9FLAO</name>
<dbReference type="InterPro" id="IPR006664">
    <property type="entry name" value="OMP_bac"/>
</dbReference>
<comment type="subcellular location">
    <subcellularLocation>
        <location evidence="1">Cell outer membrane</location>
    </subcellularLocation>
</comment>
<feature type="signal peptide" evidence="5">
    <location>
        <begin position="1"/>
        <end position="24"/>
    </location>
</feature>
<sequence length="1047" mass="117292">MKQSYSAYILLVCFLLLGTSTIQAQTLSQKEITQLVKKGRKATRDLEYWKAKTYYDKATTGGSRDPQHWFEAGAVYFDSKVEREKSLSFFQEAINLSFTDTIPELLNYMGDAYHFVGEFEKAISYYNLFRKDINPDASSTKELQKELIRKIEICNNGIDLSKQRPLRYVEVANMGDNINTNAADYSSVLTKEEDVLLFCSRRPLASKKSIDGEYYEDIYYSTKTSDTWTNAKVIDKSSGYINKEINGGKSHEAPISMSPDGNTLYIYKENSIWKSEKNGAGSWGIPIKMNRNVNIGKSNHSIFITPDNKEMFIVAVDAEGSLGGRDIYISTANEDGSWGTPVNAGPKINTEYNEDAPFLSSDGKSFYFASTGHNTMGGYDIFKIERDEDGNWGDPINVGAPINSSANDIFYVENAEGSIAYFSSLRPGSYGYMDLYTANFECENIPTTNIKGYSIYAETHAPVSGVIKITNKESGEEMGTFLIDPKTGKYNMVLPPAQTYILELVTAQQGIELTRAHTEEFHVPAQCETYNLFQQISISNVKNERGDILAQTAKFQNAMFDIETEVKAKYDLDEIVPNNTSFVNSNAGIKGTLAHNSTLNAGNIEVTLMNLDNEIIRVTKTDMYGNFAFEKINPKDDYIVLINEEDAIRSYKRSAVGSNDTEEKVEIQGFVHSYGENTEKAKDRTSIYIADNQNEIKSNAMSNEKGYFELTNTPKNASEVASINENTTISYNMDIPTEEVLFSAYLVNIDPNNNQIVYSEYIDMVDLKEVIENTDIADNTTTTPLVEDPIVENDPVVKDPVVVEDPIVVNDPVVKDPVVVEDPIVVNDPVVKDPVVVEDPIVVNDPVVKDPIVVNDPVVKDPVVVEDPIVVNDPVVKDPIVVEDPIVVNDPVVKDPVVVVEDPIVVNDPVVQNNQGEPSQDGEFSNLYFDFDKYFLRDKSKNVLENIYEYLRDHPNSTLRLDGYTDWIGTEEYNTTLSQVRTLVAYKYLIEKGIAPNRLDNAWFGESNPAVSNTNPDGSDSPKNRQLNRRVEIKLDIPEMSALYIQL</sequence>
<dbReference type="PANTHER" id="PTHR30329">
    <property type="entry name" value="STATOR ELEMENT OF FLAGELLAR MOTOR COMPLEX"/>
    <property type="match status" value="1"/>
</dbReference>
<keyword evidence="5" id="KW-0732">Signal</keyword>
<dbReference type="PROSITE" id="PS51123">
    <property type="entry name" value="OMPA_2"/>
    <property type="match status" value="1"/>
</dbReference>
<dbReference type="InterPro" id="IPR011990">
    <property type="entry name" value="TPR-like_helical_dom_sf"/>
</dbReference>
<gene>
    <name evidence="7" type="ORF">DNU06_05235</name>
</gene>
<dbReference type="InterPro" id="IPR011042">
    <property type="entry name" value="6-blade_b-propeller_TolB-like"/>
</dbReference>
<evidence type="ECO:0000256" key="3">
    <source>
        <dbReference type="ARBA" id="ARBA00023237"/>
    </source>
</evidence>